<dbReference type="GO" id="GO:0005509">
    <property type="term" value="F:calcium ion binding"/>
    <property type="evidence" value="ECO:0007669"/>
    <property type="project" value="InterPro"/>
</dbReference>
<accession>A0AAQ3RA94</accession>
<feature type="region of interest" description="Disordered" evidence="3">
    <location>
        <begin position="423"/>
        <end position="475"/>
    </location>
</feature>
<evidence type="ECO:0000313" key="4">
    <source>
        <dbReference type="EMBL" id="WPH01711.1"/>
    </source>
</evidence>
<protein>
    <submittedName>
        <fullName evidence="4">Annexin a11</fullName>
    </submittedName>
</protein>
<feature type="compositionally biased region" description="Polar residues" evidence="3">
    <location>
        <begin position="353"/>
        <end position="366"/>
    </location>
</feature>
<dbReference type="GO" id="GO:0005634">
    <property type="term" value="C:nucleus"/>
    <property type="evidence" value="ECO:0007669"/>
    <property type="project" value="TreeGrafter"/>
</dbReference>
<dbReference type="InterPro" id="IPR037104">
    <property type="entry name" value="Annexin_sf"/>
</dbReference>
<name>A0AAQ3RA94_9PEZI</name>
<organism evidence="4 5">
    <name type="scientific">Acrodontium crateriforme</name>
    <dbReference type="NCBI Taxonomy" id="150365"/>
    <lineage>
        <taxon>Eukaryota</taxon>
        <taxon>Fungi</taxon>
        <taxon>Dikarya</taxon>
        <taxon>Ascomycota</taxon>
        <taxon>Pezizomycotina</taxon>
        <taxon>Dothideomycetes</taxon>
        <taxon>Dothideomycetidae</taxon>
        <taxon>Mycosphaerellales</taxon>
        <taxon>Teratosphaeriaceae</taxon>
        <taxon>Acrodontium</taxon>
    </lineage>
</organism>
<feature type="compositionally biased region" description="Acidic residues" evidence="3">
    <location>
        <begin position="430"/>
        <end position="439"/>
    </location>
</feature>
<keyword evidence="1" id="KW-0677">Repeat</keyword>
<evidence type="ECO:0000313" key="5">
    <source>
        <dbReference type="Proteomes" id="UP001303373"/>
    </source>
</evidence>
<feature type="compositionally biased region" description="Basic and acidic residues" evidence="3">
    <location>
        <begin position="450"/>
        <end position="475"/>
    </location>
</feature>
<dbReference type="GO" id="GO:0012506">
    <property type="term" value="C:vesicle membrane"/>
    <property type="evidence" value="ECO:0007669"/>
    <property type="project" value="TreeGrafter"/>
</dbReference>
<feature type="compositionally biased region" description="Basic and acidic residues" evidence="3">
    <location>
        <begin position="224"/>
        <end position="255"/>
    </location>
</feature>
<sequence>MSYLRADDRSSRARDKSATRDRSRSRGDVYSAKAPSPPSGAGYGYAPPPKQASVMPGSFSNGDDEPTYEVRAPAGASDRPSKYAPQPPSAQSRYSPPRQHQGSTPYPGGDFTMGDYKDFPPEERPGYVPPRARFPSMPLNDDDHLAYGDSAPAANNRSRHAPYSNPYPQESPFPSMPSDPSSYRYNLQRPNPADPRSSSHNYQYAPAPEKITYTAKPQTGLSSKDQRRREYSSDEYRDGAHVVDMTPKDQRHASDKITYTAKPQTGLSSKDQRRRDYSPDEYRDGAHVVDMTPRDQRPGLHQRGHSPDEYYNDRRSKDERPGAPPRGYSESEYRNGANVVDMTPGHDRRDRTTSVSKGSRLLTSTYPPGMPPPPSPGLGPRMGMLSVGGDGGGHYSNGGAGGMPPPSPLLEAYHGTWQSISPMPLAIRPDDDDLSDLEPLDGPPSRHGGKKNDKLDRDAKNAKEKDKKDDKKRVKLYDPESDAKAIASALKHSKVDADKIIDVLPGLSHDQIWEVRKEYKKQVKIQGKGINLPKHLKMKVTGNFGKAVYVTALGRWESEGYWANFWYQSHGSRRELLIESLMGRTNSEMGYIKDDFKDKRYSDSLVKCMEKELKMDKFRTAVLMALEARRQDEQDVYPQEYRNRDVDTLHRALTAKQGGETAMLEVIIRRSDAHLREVLRTYERMHKENFARAALRKSNNLVGEVIAHILNGVINKPARDALLLRHAIKDIAEKNKDDELRYELLISRLVRLHWDKMHLMRVRREYTDKFGKDLQEDIEDATKGDFREFMCELCEVK</sequence>
<dbReference type="InterPro" id="IPR018502">
    <property type="entry name" value="Annexin_repeat"/>
</dbReference>
<feature type="compositionally biased region" description="Basic and acidic residues" evidence="3">
    <location>
        <begin position="305"/>
        <end position="321"/>
    </location>
</feature>
<evidence type="ECO:0000256" key="2">
    <source>
        <dbReference type="ARBA" id="ARBA00023216"/>
    </source>
</evidence>
<feature type="compositionally biased region" description="Basic and acidic residues" evidence="3">
    <location>
        <begin position="1"/>
        <end position="27"/>
    </location>
</feature>
<dbReference type="PANTHER" id="PTHR10502">
    <property type="entry name" value="ANNEXIN"/>
    <property type="match status" value="1"/>
</dbReference>
<reference evidence="4 5" key="1">
    <citation type="submission" date="2023-11" db="EMBL/GenBank/DDBJ databases">
        <title>An acidophilic fungus is an integral part of prey digestion in a carnivorous sundew plant.</title>
        <authorList>
            <person name="Tsai I.J."/>
        </authorList>
    </citation>
    <scope>NUCLEOTIDE SEQUENCE [LARGE SCALE GENOMIC DNA]</scope>
    <source>
        <strain evidence="4">169a</strain>
    </source>
</reference>
<dbReference type="GO" id="GO:0005737">
    <property type="term" value="C:cytoplasm"/>
    <property type="evidence" value="ECO:0007669"/>
    <property type="project" value="TreeGrafter"/>
</dbReference>
<dbReference type="GO" id="GO:0005544">
    <property type="term" value="F:calcium-dependent phospholipid binding"/>
    <property type="evidence" value="ECO:0007669"/>
    <property type="project" value="InterPro"/>
</dbReference>
<feature type="region of interest" description="Disordered" evidence="3">
    <location>
        <begin position="1"/>
        <end position="382"/>
    </location>
</feature>
<dbReference type="SUPFAM" id="SSF47874">
    <property type="entry name" value="Annexin"/>
    <property type="match status" value="1"/>
</dbReference>
<gene>
    <name evidence="4" type="ORF">R9X50_00456300</name>
</gene>
<feature type="compositionally biased region" description="Pro residues" evidence="3">
    <location>
        <begin position="368"/>
        <end position="377"/>
    </location>
</feature>
<dbReference type="SMART" id="SM00335">
    <property type="entry name" value="ANX"/>
    <property type="match status" value="2"/>
</dbReference>
<feature type="compositionally biased region" description="Basic and acidic residues" evidence="3">
    <location>
        <begin position="270"/>
        <end position="298"/>
    </location>
</feature>
<feature type="compositionally biased region" description="Polar residues" evidence="3">
    <location>
        <begin position="89"/>
        <end position="104"/>
    </location>
</feature>
<keyword evidence="2" id="KW-0041">Annexin</keyword>
<proteinExistence type="predicted"/>
<dbReference type="Proteomes" id="UP001303373">
    <property type="component" value="Chromosome 6"/>
</dbReference>
<evidence type="ECO:0000256" key="3">
    <source>
        <dbReference type="SAM" id="MobiDB-lite"/>
    </source>
</evidence>
<feature type="compositionally biased region" description="Basic and acidic residues" evidence="3">
    <location>
        <begin position="115"/>
        <end position="125"/>
    </location>
</feature>
<keyword evidence="5" id="KW-1185">Reference proteome</keyword>
<dbReference type="GO" id="GO:0005886">
    <property type="term" value="C:plasma membrane"/>
    <property type="evidence" value="ECO:0007669"/>
    <property type="project" value="TreeGrafter"/>
</dbReference>
<evidence type="ECO:0000256" key="1">
    <source>
        <dbReference type="ARBA" id="ARBA00022737"/>
    </source>
</evidence>
<dbReference type="Pfam" id="PF00191">
    <property type="entry name" value="Annexin"/>
    <property type="match status" value="1"/>
</dbReference>
<dbReference type="GO" id="GO:0001786">
    <property type="term" value="F:phosphatidylserine binding"/>
    <property type="evidence" value="ECO:0007669"/>
    <property type="project" value="TreeGrafter"/>
</dbReference>
<dbReference type="Gene3D" id="1.10.220.10">
    <property type="entry name" value="Annexin"/>
    <property type="match status" value="4"/>
</dbReference>
<dbReference type="AlphaFoldDB" id="A0AAQ3RA94"/>
<dbReference type="PROSITE" id="PS51897">
    <property type="entry name" value="ANNEXIN_2"/>
    <property type="match status" value="1"/>
</dbReference>
<dbReference type="PANTHER" id="PTHR10502:SF107">
    <property type="entry name" value="ANNEXIN ANXC4 (AFU_ORTHOLOGUE AFUA_3G07020)"/>
    <property type="match status" value="1"/>
</dbReference>
<dbReference type="EMBL" id="CP138585">
    <property type="protein sequence ID" value="WPH01711.1"/>
    <property type="molecule type" value="Genomic_DNA"/>
</dbReference>